<dbReference type="InterPro" id="IPR037495">
    <property type="entry name" value="CLE41/42/44"/>
</dbReference>
<dbReference type="GO" id="GO:0010089">
    <property type="term" value="P:xylem development"/>
    <property type="evidence" value="ECO:0007669"/>
    <property type="project" value="InterPro"/>
</dbReference>
<keyword evidence="2" id="KW-1133">Transmembrane helix</keyword>
<proteinExistence type="predicted"/>
<feature type="transmembrane region" description="Helical" evidence="2">
    <location>
        <begin position="7"/>
        <end position="27"/>
    </location>
</feature>
<organism evidence="3 4">
    <name type="scientific">Hibiscus trionum</name>
    <name type="common">Flower of an hour</name>
    <dbReference type="NCBI Taxonomy" id="183268"/>
    <lineage>
        <taxon>Eukaryota</taxon>
        <taxon>Viridiplantae</taxon>
        <taxon>Streptophyta</taxon>
        <taxon>Embryophyta</taxon>
        <taxon>Tracheophyta</taxon>
        <taxon>Spermatophyta</taxon>
        <taxon>Magnoliopsida</taxon>
        <taxon>eudicotyledons</taxon>
        <taxon>Gunneridae</taxon>
        <taxon>Pentapetalae</taxon>
        <taxon>rosids</taxon>
        <taxon>malvids</taxon>
        <taxon>Malvales</taxon>
        <taxon>Malvaceae</taxon>
        <taxon>Malvoideae</taxon>
        <taxon>Hibiscus</taxon>
    </lineage>
</organism>
<sequence>MDVEPLWALVGVPASFASPTSTLYMAAAAFIKPPPPPPPPPPLSKPHFLLICLSLFFTLLLLLNPTINPSADTRRLLPDTSSEPTSSTMNIDQTPKPHSSSSSSWRRQFGAAAHEVPSGPNPISNR</sequence>
<evidence type="ECO:0000256" key="1">
    <source>
        <dbReference type="SAM" id="MobiDB-lite"/>
    </source>
</evidence>
<feature type="transmembrane region" description="Helical" evidence="2">
    <location>
        <begin position="47"/>
        <end position="67"/>
    </location>
</feature>
<name>A0A9W7GW99_HIBTR</name>
<keyword evidence="4" id="KW-1185">Reference proteome</keyword>
<evidence type="ECO:0000256" key="2">
    <source>
        <dbReference type="SAM" id="Phobius"/>
    </source>
</evidence>
<keyword evidence="2" id="KW-0472">Membrane</keyword>
<protein>
    <submittedName>
        <fullName evidence="3">Uncharacterized protein</fullName>
    </submittedName>
</protein>
<dbReference type="PANTHER" id="PTHR35301:SF1">
    <property type="entry name" value="CLAVATA3_ESR (CLE)-RELATED PROTEIN 41-RELATED"/>
    <property type="match status" value="1"/>
</dbReference>
<dbReference type="AlphaFoldDB" id="A0A9W7GW99"/>
<dbReference type="EMBL" id="BSYR01000004">
    <property type="protein sequence ID" value="GMI66388.1"/>
    <property type="molecule type" value="Genomic_DNA"/>
</dbReference>
<feature type="region of interest" description="Disordered" evidence="1">
    <location>
        <begin position="69"/>
        <end position="126"/>
    </location>
</feature>
<keyword evidence="2" id="KW-0812">Transmembrane</keyword>
<dbReference type="GO" id="GO:0033612">
    <property type="term" value="F:receptor serine/threonine kinase binding"/>
    <property type="evidence" value="ECO:0007669"/>
    <property type="project" value="InterPro"/>
</dbReference>
<accession>A0A9W7GW99</accession>
<evidence type="ECO:0000313" key="3">
    <source>
        <dbReference type="EMBL" id="GMI66388.1"/>
    </source>
</evidence>
<evidence type="ECO:0000313" key="4">
    <source>
        <dbReference type="Proteomes" id="UP001165190"/>
    </source>
</evidence>
<dbReference type="GO" id="GO:0048046">
    <property type="term" value="C:apoplast"/>
    <property type="evidence" value="ECO:0007669"/>
    <property type="project" value="TreeGrafter"/>
</dbReference>
<feature type="compositionally biased region" description="Polar residues" evidence="1">
    <location>
        <begin position="79"/>
        <end position="98"/>
    </location>
</feature>
<dbReference type="Proteomes" id="UP001165190">
    <property type="component" value="Unassembled WGS sequence"/>
</dbReference>
<comment type="caution">
    <text evidence="3">The sequence shown here is derived from an EMBL/GenBank/DDBJ whole genome shotgun (WGS) entry which is preliminary data.</text>
</comment>
<dbReference type="PANTHER" id="PTHR35301">
    <property type="entry name" value="CLAVATA3/ESR (CLE)-RELATED PROTEIN 41-RELATED"/>
    <property type="match status" value="1"/>
</dbReference>
<reference evidence="3" key="1">
    <citation type="submission" date="2023-05" db="EMBL/GenBank/DDBJ databases">
        <title>Genome and transcriptome analyses reveal genes involved in the formation of fine ridges on petal epidermal cells in Hibiscus trionum.</title>
        <authorList>
            <person name="Koshimizu S."/>
            <person name="Masuda S."/>
            <person name="Ishii T."/>
            <person name="Shirasu K."/>
            <person name="Hoshino A."/>
            <person name="Arita M."/>
        </authorList>
    </citation>
    <scope>NUCLEOTIDE SEQUENCE</scope>
    <source>
        <strain evidence="3">Hamamatsu line</strain>
    </source>
</reference>
<dbReference type="OrthoDB" id="999484at2759"/>
<gene>
    <name evidence="3" type="ORF">HRI_000308100</name>
</gene>